<accession>A0A6M1RUD1</accession>
<dbReference type="EMBL" id="JAAKYA010000042">
    <property type="protein sequence ID" value="NGO39021.1"/>
    <property type="molecule type" value="Genomic_DNA"/>
</dbReference>
<dbReference type="SUPFAM" id="SSF56219">
    <property type="entry name" value="DNase I-like"/>
    <property type="match status" value="1"/>
</dbReference>
<dbReference type="Proteomes" id="UP000477311">
    <property type="component" value="Unassembled WGS sequence"/>
</dbReference>
<name>A0A6M1RUD1_9BACT</name>
<dbReference type="AlphaFoldDB" id="A0A6M1RUD1"/>
<protein>
    <recommendedName>
        <fullName evidence="1">Endonuclease/exonuclease/phosphatase domain-containing protein</fullName>
    </recommendedName>
</protein>
<proteinExistence type="predicted"/>
<dbReference type="Pfam" id="PF03372">
    <property type="entry name" value="Exo_endo_phos"/>
    <property type="match status" value="1"/>
</dbReference>
<gene>
    <name evidence="2" type="ORF">G4L39_06375</name>
</gene>
<dbReference type="PANTHER" id="PTHR42834:SF1">
    <property type="entry name" value="ENDONUCLEASE_EXONUCLEASE_PHOSPHATASE FAMILY PROTEIN (AFU_ORTHOLOGUE AFUA_3G09210)"/>
    <property type="match status" value="1"/>
</dbReference>
<evidence type="ECO:0000259" key="1">
    <source>
        <dbReference type="Pfam" id="PF03372"/>
    </source>
</evidence>
<feature type="domain" description="Endonuclease/exonuclease/phosphatase" evidence="1">
    <location>
        <begin position="39"/>
        <end position="305"/>
    </location>
</feature>
<sequence length="317" mass="36156">MRQRAHVSGWGGSWWIHLLAGWVLWAATAEAEPVRFRVATYNVANYILTEGTGRPVKSEESRAQVCRAIELIRPDVLALQEMGGLQAVEDLRRRLADRGLEYPWWEIVPGWDTNIQVALLSRFPVVARRPHTNESYLLNGRRLHVSRGILEVDLQVTEGYRFTMFVVHLKSRRSVGVADEADMRLEEARILRSKIEERLSSNPSLNLLVAGDMNDVKNSRPIRTILGTGRFRLTDTRPAERNGDSVGAVRPRSDPPRIVWTHFYEVEDSYSRVDYILLSPGMASEWLPEETYVLAFPDWGLASDHRPVVATFVAEDR</sequence>
<dbReference type="Gene3D" id="3.60.10.10">
    <property type="entry name" value="Endonuclease/exonuclease/phosphatase"/>
    <property type="match status" value="1"/>
</dbReference>
<dbReference type="PANTHER" id="PTHR42834">
    <property type="entry name" value="ENDONUCLEASE/EXONUCLEASE/PHOSPHATASE FAMILY PROTEIN (AFU_ORTHOLOGUE AFUA_3G09210)"/>
    <property type="match status" value="1"/>
</dbReference>
<evidence type="ECO:0000313" key="2">
    <source>
        <dbReference type="EMBL" id="NGO39021.1"/>
    </source>
</evidence>
<organism evidence="2 3">
    <name type="scientific">Limisphaera ngatamarikiensis</name>
    <dbReference type="NCBI Taxonomy" id="1324935"/>
    <lineage>
        <taxon>Bacteria</taxon>
        <taxon>Pseudomonadati</taxon>
        <taxon>Verrucomicrobiota</taxon>
        <taxon>Verrucomicrobiia</taxon>
        <taxon>Limisphaerales</taxon>
        <taxon>Limisphaeraceae</taxon>
        <taxon>Limisphaera</taxon>
    </lineage>
</organism>
<dbReference type="GO" id="GO:0003824">
    <property type="term" value="F:catalytic activity"/>
    <property type="evidence" value="ECO:0007669"/>
    <property type="project" value="InterPro"/>
</dbReference>
<evidence type="ECO:0000313" key="3">
    <source>
        <dbReference type="Proteomes" id="UP000477311"/>
    </source>
</evidence>
<keyword evidence="3" id="KW-1185">Reference proteome</keyword>
<dbReference type="InterPro" id="IPR005135">
    <property type="entry name" value="Endo/exonuclease/phosphatase"/>
</dbReference>
<dbReference type="InterPro" id="IPR036691">
    <property type="entry name" value="Endo/exonu/phosph_ase_sf"/>
</dbReference>
<comment type="caution">
    <text evidence="2">The sequence shown here is derived from an EMBL/GenBank/DDBJ whole genome shotgun (WGS) entry which is preliminary data.</text>
</comment>
<reference evidence="2 3" key="1">
    <citation type="submission" date="2020-02" db="EMBL/GenBank/DDBJ databases">
        <title>Draft genome sequence of Limisphaera ngatamarikiensis NGM72.4T, a thermophilic Verrucomicrobia grouped in subdivision 3.</title>
        <authorList>
            <person name="Carere C.R."/>
            <person name="Steen J."/>
            <person name="Hugenholtz P."/>
            <person name="Stott M.B."/>
        </authorList>
    </citation>
    <scope>NUCLEOTIDE SEQUENCE [LARGE SCALE GENOMIC DNA]</scope>
    <source>
        <strain evidence="2 3">NGM72.4</strain>
    </source>
</reference>
<dbReference type="RefSeq" id="WP_165106794.1">
    <property type="nucleotide sequence ID" value="NZ_JAAKYA010000042.1"/>
</dbReference>